<dbReference type="NCBIfam" id="TIGR03620">
    <property type="entry name" value="F420_MSMEG_4141"/>
    <property type="match status" value="1"/>
</dbReference>
<dbReference type="Gene3D" id="3.20.20.30">
    <property type="entry name" value="Luciferase-like domain"/>
    <property type="match status" value="1"/>
</dbReference>
<dbReference type="Proteomes" id="UP000053398">
    <property type="component" value="Unassembled WGS sequence"/>
</dbReference>
<dbReference type="AlphaFoldDB" id="A0A101PUT5"/>
<dbReference type="InterPro" id="IPR036661">
    <property type="entry name" value="Luciferase-like_sf"/>
</dbReference>
<evidence type="ECO:0000313" key="1">
    <source>
        <dbReference type="EMBL" id="KUN18090.1"/>
    </source>
</evidence>
<name>A0A101PUT5_STRCK</name>
<comment type="caution">
    <text evidence="1">The sequence shown here is derived from an EMBL/GenBank/DDBJ whole genome shotgun (WGS) entry which is preliminary data.</text>
</comment>
<reference evidence="1 2" key="1">
    <citation type="submission" date="2015-10" db="EMBL/GenBank/DDBJ databases">
        <title>Draft genome sequence of Streptomyces corchorusii DSM 40340, type strain for the species Streptomyces corchorusii.</title>
        <authorList>
            <person name="Ruckert C."/>
            <person name="Winkler A."/>
            <person name="Kalinowski J."/>
            <person name="Kampfer P."/>
            <person name="Glaeser S."/>
        </authorList>
    </citation>
    <scope>NUCLEOTIDE SEQUENCE [LARGE SCALE GENOMIC DNA]</scope>
    <source>
        <strain evidence="1 2">DSM 40340</strain>
    </source>
</reference>
<dbReference type="SUPFAM" id="SSF51679">
    <property type="entry name" value="Bacterial luciferase-like"/>
    <property type="match status" value="1"/>
</dbReference>
<accession>A0A101PUT5</accession>
<dbReference type="EMBL" id="LMWP01000046">
    <property type="protein sequence ID" value="KUN18090.1"/>
    <property type="molecule type" value="Genomic_DNA"/>
</dbReference>
<protein>
    <submittedName>
        <fullName evidence="1">LLM class F420-dependent oxidoreductase</fullName>
    </submittedName>
</protein>
<dbReference type="GO" id="GO:0016705">
    <property type="term" value="F:oxidoreductase activity, acting on paired donors, with incorporation or reduction of molecular oxygen"/>
    <property type="evidence" value="ECO:0007669"/>
    <property type="project" value="InterPro"/>
</dbReference>
<sequence>MHIGTTGIWSPELRLHGDSGEIADAAAELDSHGWGALWIPGLGGGDILGDTERLLAATRNTTVATGVLSIWRHPAEEMAAGHARLRKEYGHRVLLGLGVSDAAAARHAGGTYRPLAALGTYLDRLDQAPEPVPADERLVAAMGPKLTELAARRSAGTHPFLVTPDFTAGARAILGPGPLLAPYQAVVVDPRPDSARATARGFLAPFIGMGHYAKSLLRQGFSEEDLAGGGSDRLIDSVVAWGSVDAVDERVKAHLDAGATHVALHAISADPGLPRTQWRELAPLAR</sequence>
<dbReference type="InterPro" id="IPR019922">
    <property type="entry name" value="Lucif-like_OxRdatse_MSMEG_4141"/>
</dbReference>
<evidence type="ECO:0000313" key="2">
    <source>
        <dbReference type="Proteomes" id="UP000053398"/>
    </source>
</evidence>
<gene>
    <name evidence="1" type="ORF">AQJ11_36170</name>
</gene>
<organism evidence="1 2">
    <name type="scientific">Streptomyces corchorusii</name>
    <name type="common">Streptomyces chibaensis</name>
    <dbReference type="NCBI Taxonomy" id="1903"/>
    <lineage>
        <taxon>Bacteria</taxon>
        <taxon>Bacillati</taxon>
        <taxon>Actinomycetota</taxon>
        <taxon>Actinomycetes</taxon>
        <taxon>Kitasatosporales</taxon>
        <taxon>Streptomycetaceae</taxon>
        <taxon>Streptomyces</taxon>
    </lineage>
</organism>
<dbReference type="RefSeq" id="WP_059266098.1">
    <property type="nucleotide sequence ID" value="NZ_KQ948368.1"/>
</dbReference>
<proteinExistence type="predicted"/>
<keyword evidence="2" id="KW-1185">Reference proteome</keyword>